<dbReference type="RefSeq" id="WP_185378212.1">
    <property type="nucleotide sequence ID" value="NZ_JAARPL010000018.1"/>
</dbReference>
<proteinExistence type="predicted"/>
<name>A0A841YA83_9LIST</name>
<protein>
    <submittedName>
        <fullName evidence="3">Uncharacterized protein</fullName>
    </submittedName>
</protein>
<keyword evidence="2" id="KW-0812">Transmembrane</keyword>
<dbReference type="Proteomes" id="UP000591929">
    <property type="component" value="Unassembled WGS sequence"/>
</dbReference>
<feature type="transmembrane region" description="Helical" evidence="2">
    <location>
        <begin position="6"/>
        <end position="22"/>
    </location>
</feature>
<sequence>MLKNGIIVISLIACFGMGWLYLTGQKEAKQLQTENKQQQIVLQKEKETKEFYRDEAAKWKENKKAIQQATPTEEASIIAAKNKAVLDAFFTYRSLSERSAALTSLTTLSYQEKMEKEQGDEDTLQSDVASRLESVTVYEGSLKDDTMATWNDVKATVTTEGRSEVIHMGVLLQYVNQNGNWIVSNATFQQLP</sequence>
<keyword evidence="2" id="KW-0472">Membrane</keyword>
<feature type="coiled-coil region" evidence="1">
    <location>
        <begin position="28"/>
        <end position="69"/>
    </location>
</feature>
<gene>
    <name evidence="3" type="ORF">HB847_15765</name>
</gene>
<dbReference type="AlphaFoldDB" id="A0A841YA83"/>
<accession>A0A841YA83</accession>
<keyword evidence="1" id="KW-0175">Coiled coil</keyword>
<evidence type="ECO:0000313" key="4">
    <source>
        <dbReference type="Proteomes" id="UP000591929"/>
    </source>
</evidence>
<reference evidence="3 4" key="1">
    <citation type="submission" date="2020-03" db="EMBL/GenBank/DDBJ databases">
        <title>Soil Listeria distribution.</title>
        <authorList>
            <person name="Liao J."/>
            <person name="Wiedmann M."/>
        </authorList>
    </citation>
    <scope>NUCLEOTIDE SEQUENCE [LARGE SCALE GENOMIC DNA]</scope>
    <source>
        <strain evidence="3 4">FSL L7-1681</strain>
    </source>
</reference>
<dbReference type="EMBL" id="JAARPL010000018">
    <property type="protein sequence ID" value="MBC1373809.1"/>
    <property type="molecule type" value="Genomic_DNA"/>
</dbReference>
<evidence type="ECO:0000256" key="1">
    <source>
        <dbReference type="SAM" id="Coils"/>
    </source>
</evidence>
<evidence type="ECO:0000256" key="2">
    <source>
        <dbReference type="SAM" id="Phobius"/>
    </source>
</evidence>
<evidence type="ECO:0000313" key="3">
    <source>
        <dbReference type="EMBL" id="MBC1373809.1"/>
    </source>
</evidence>
<comment type="caution">
    <text evidence="3">The sequence shown here is derived from an EMBL/GenBank/DDBJ whole genome shotgun (WGS) entry which is preliminary data.</text>
</comment>
<organism evidence="3 4">
    <name type="scientific">Listeria booriae</name>
    <dbReference type="NCBI Taxonomy" id="1552123"/>
    <lineage>
        <taxon>Bacteria</taxon>
        <taxon>Bacillati</taxon>
        <taxon>Bacillota</taxon>
        <taxon>Bacilli</taxon>
        <taxon>Bacillales</taxon>
        <taxon>Listeriaceae</taxon>
        <taxon>Listeria</taxon>
    </lineage>
</organism>
<keyword evidence="2" id="KW-1133">Transmembrane helix</keyword>